<feature type="region of interest" description="Disordered" evidence="1">
    <location>
        <begin position="64"/>
        <end position="92"/>
    </location>
</feature>
<evidence type="ECO:0000256" key="2">
    <source>
        <dbReference type="SAM" id="SignalP"/>
    </source>
</evidence>
<dbReference type="EMBL" id="JXDG01000007">
    <property type="protein sequence ID" value="KIH85452.1"/>
    <property type="molecule type" value="Genomic_DNA"/>
</dbReference>
<evidence type="ECO:0000256" key="1">
    <source>
        <dbReference type="SAM" id="MobiDB-lite"/>
    </source>
</evidence>
<dbReference type="InterPro" id="IPR011690">
    <property type="entry name" value="P_starv_induced_PsiF"/>
</dbReference>
<reference evidence="3 4" key="1">
    <citation type="submission" date="2015-01" db="EMBL/GenBank/DDBJ databases">
        <title>Complete genome of Pseudomonas batumici UCM B-321 producer of the batumin antibiotic with strong antistaphilococcal and potential anticancer activity.</title>
        <authorList>
            <person name="Klochko V.V."/>
            <person name="Zelena L.B."/>
            <person name="Elena K.A."/>
            <person name="Reva O.N."/>
        </authorList>
    </citation>
    <scope>NUCLEOTIDE SEQUENCE [LARGE SCALE GENOMIC DNA]</scope>
    <source>
        <strain evidence="3 4">UCM B-321</strain>
    </source>
</reference>
<dbReference type="Proteomes" id="UP000031535">
    <property type="component" value="Unassembled WGS sequence"/>
</dbReference>
<feature type="chain" id="PRO_5002162551" evidence="2">
    <location>
        <begin position="22"/>
        <end position="133"/>
    </location>
</feature>
<dbReference type="RefSeq" id="WP_040063926.1">
    <property type="nucleotide sequence ID" value="NZ_JXDG01000007.1"/>
</dbReference>
<evidence type="ECO:0000313" key="4">
    <source>
        <dbReference type="Proteomes" id="UP000031535"/>
    </source>
</evidence>
<dbReference type="AlphaFoldDB" id="A0A0C2IKK0"/>
<keyword evidence="4" id="KW-1185">Reference proteome</keyword>
<protein>
    <submittedName>
        <fullName evidence="3">Phosphate starvation-inducible protein psiF</fullName>
    </submittedName>
</protein>
<accession>A0A0C2IKK0</accession>
<evidence type="ECO:0000313" key="3">
    <source>
        <dbReference type="EMBL" id="KIH85452.1"/>
    </source>
</evidence>
<keyword evidence="2" id="KW-0732">Signal</keyword>
<proteinExistence type="predicted"/>
<dbReference type="PATRIC" id="fig|226910.6.peg.717"/>
<gene>
    <name evidence="3" type="ORF">UCMB321_0721</name>
</gene>
<organism evidence="3 4">
    <name type="scientific">Pseudomonas batumici</name>
    <dbReference type="NCBI Taxonomy" id="226910"/>
    <lineage>
        <taxon>Bacteria</taxon>
        <taxon>Pseudomonadati</taxon>
        <taxon>Pseudomonadota</taxon>
        <taxon>Gammaproteobacteria</taxon>
        <taxon>Pseudomonadales</taxon>
        <taxon>Pseudomonadaceae</taxon>
        <taxon>Pseudomonas</taxon>
    </lineage>
</organism>
<name>A0A0C2IKK0_9PSED</name>
<dbReference type="OrthoDB" id="8001925at2"/>
<sequence>MKMLRIPLLLIGLLLCSQGFAATAQQNKMATCNADAKTQNLTGDKRQAFMSNCLKAAPAATSAMPAATPAATPATTPAAMPATPATKPATAAVPAKVLTPQQQKMKDCNAAAKIQAPKGDAHKAFMSNCLKKK</sequence>
<feature type="signal peptide" evidence="2">
    <location>
        <begin position="1"/>
        <end position="21"/>
    </location>
</feature>
<dbReference type="STRING" id="226910.UCMB321_0721"/>
<dbReference type="Pfam" id="PF07769">
    <property type="entry name" value="PsiF_repeat"/>
    <property type="match status" value="2"/>
</dbReference>
<comment type="caution">
    <text evidence="3">The sequence shown here is derived from an EMBL/GenBank/DDBJ whole genome shotgun (WGS) entry which is preliminary data.</text>
</comment>